<accession>A0AAW0VU11</accession>
<comment type="caution">
    <text evidence="1">The sequence shown here is derived from an EMBL/GenBank/DDBJ whole genome shotgun (WGS) entry which is preliminary data.</text>
</comment>
<evidence type="ECO:0000313" key="2">
    <source>
        <dbReference type="Proteomes" id="UP001445076"/>
    </source>
</evidence>
<dbReference type="Proteomes" id="UP001445076">
    <property type="component" value="Unassembled WGS sequence"/>
</dbReference>
<dbReference type="EMBL" id="JARKIK010001012">
    <property type="protein sequence ID" value="KAK8719977.1"/>
    <property type="molecule type" value="Genomic_DNA"/>
</dbReference>
<protein>
    <submittedName>
        <fullName evidence="1">Uncharacterized protein</fullName>
    </submittedName>
</protein>
<keyword evidence="2" id="KW-1185">Reference proteome</keyword>
<reference evidence="1 2" key="1">
    <citation type="journal article" date="2024" name="BMC Genomics">
        <title>Genome assembly of redclaw crayfish (Cherax quadricarinatus) provides insights into its immune adaptation and hypoxia tolerance.</title>
        <authorList>
            <person name="Liu Z."/>
            <person name="Zheng J."/>
            <person name="Li H."/>
            <person name="Fang K."/>
            <person name="Wang S."/>
            <person name="He J."/>
            <person name="Zhou D."/>
            <person name="Weng S."/>
            <person name="Chi M."/>
            <person name="Gu Z."/>
            <person name="He J."/>
            <person name="Li F."/>
            <person name="Wang M."/>
        </authorList>
    </citation>
    <scope>NUCLEOTIDE SEQUENCE [LARGE SCALE GENOMIC DNA]</scope>
    <source>
        <strain evidence="1">ZL_2023a</strain>
    </source>
</reference>
<dbReference type="AlphaFoldDB" id="A0AAW0VU11"/>
<evidence type="ECO:0000313" key="1">
    <source>
        <dbReference type="EMBL" id="KAK8719977.1"/>
    </source>
</evidence>
<sequence>MSLTQMEVARSVSPISTQGLCETASSNSNLQRTGSPFVRGVPHSSSFTSSPFRRPHSSAAVFSPAKRVMSASAGGSPSSEATPGAPLMRVEEEGPCRKNLDSATEKPPNVLVYAANKTEYFTAVKETLLNCLNVDRYTVYQLTDEMAFKSPWAGSTTLLVVCGDVPAHVSTVFIR</sequence>
<gene>
    <name evidence="1" type="ORF">OTU49_017506</name>
</gene>
<name>A0AAW0VU11_CHEQU</name>
<proteinExistence type="predicted"/>
<organism evidence="1 2">
    <name type="scientific">Cherax quadricarinatus</name>
    <name type="common">Australian red claw crayfish</name>
    <dbReference type="NCBI Taxonomy" id="27406"/>
    <lineage>
        <taxon>Eukaryota</taxon>
        <taxon>Metazoa</taxon>
        <taxon>Ecdysozoa</taxon>
        <taxon>Arthropoda</taxon>
        <taxon>Crustacea</taxon>
        <taxon>Multicrustacea</taxon>
        <taxon>Malacostraca</taxon>
        <taxon>Eumalacostraca</taxon>
        <taxon>Eucarida</taxon>
        <taxon>Decapoda</taxon>
        <taxon>Pleocyemata</taxon>
        <taxon>Astacidea</taxon>
        <taxon>Parastacoidea</taxon>
        <taxon>Parastacidae</taxon>
        <taxon>Cherax</taxon>
    </lineage>
</organism>